<evidence type="ECO:0000256" key="2">
    <source>
        <dbReference type="ARBA" id="ARBA00022448"/>
    </source>
</evidence>
<protein>
    <submittedName>
        <fullName evidence="6">Manganese ABC transporter ATP-binding protein</fullName>
    </submittedName>
</protein>
<dbReference type="FunFam" id="3.40.50.300:FF:000134">
    <property type="entry name" value="Iron-enterobactin ABC transporter ATP-binding protein"/>
    <property type="match status" value="1"/>
</dbReference>
<dbReference type="GO" id="GO:0005524">
    <property type="term" value="F:ATP binding"/>
    <property type="evidence" value="ECO:0007669"/>
    <property type="project" value="UniProtKB-KW"/>
</dbReference>
<evidence type="ECO:0000256" key="3">
    <source>
        <dbReference type="ARBA" id="ARBA00022741"/>
    </source>
</evidence>
<keyword evidence="7" id="KW-1185">Reference proteome</keyword>
<dbReference type="Pfam" id="PF00005">
    <property type="entry name" value="ABC_tran"/>
    <property type="match status" value="1"/>
</dbReference>
<feature type="domain" description="ABC transporter" evidence="5">
    <location>
        <begin position="1"/>
        <end position="233"/>
    </location>
</feature>
<dbReference type="AlphaFoldDB" id="A0A0J8GJI6"/>
<dbReference type="CDD" id="cd03235">
    <property type="entry name" value="ABC_Metallic_Cations"/>
    <property type="match status" value="1"/>
</dbReference>
<keyword evidence="4 6" id="KW-0067">ATP-binding</keyword>
<name>A0A0J8GJI6_9LIST</name>
<dbReference type="PANTHER" id="PTHR42734:SF5">
    <property type="entry name" value="IRON TRANSPORT SYSTEM ATP-BINDING PROTEIN HI_0361-RELATED"/>
    <property type="match status" value="1"/>
</dbReference>
<dbReference type="InterPro" id="IPR003439">
    <property type="entry name" value="ABC_transporter-like_ATP-bd"/>
</dbReference>
<dbReference type="SMART" id="SM00382">
    <property type="entry name" value="AAA"/>
    <property type="match status" value="1"/>
</dbReference>
<dbReference type="SUPFAM" id="SSF52540">
    <property type="entry name" value="P-loop containing nucleoside triphosphate hydrolases"/>
    <property type="match status" value="1"/>
</dbReference>
<evidence type="ECO:0000259" key="5">
    <source>
        <dbReference type="PROSITE" id="PS50893"/>
    </source>
</evidence>
<evidence type="ECO:0000256" key="4">
    <source>
        <dbReference type="ARBA" id="ARBA00022840"/>
    </source>
</evidence>
<accession>A0A0J8GJI6</accession>
<dbReference type="InterPro" id="IPR003593">
    <property type="entry name" value="AAA+_ATPase"/>
</dbReference>
<dbReference type="Gene3D" id="3.40.50.300">
    <property type="entry name" value="P-loop containing nucleotide triphosphate hydrolases"/>
    <property type="match status" value="1"/>
</dbReference>
<comment type="caution">
    <text evidence="6">The sequence shown here is derived from an EMBL/GenBank/DDBJ whole genome shotgun (WGS) entry which is preliminary data.</text>
</comment>
<organism evidence="6 7">
    <name type="scientific">Listeria fleischmannii 1991</name>
    <dbReference type="NCBI Taxonomy" id="1430899"/>
    <lineage>
        <taxon>Bacteria</taxon>
        <taxon>Bacillati</taxon>
        <taxon>Bacillota</taxon>
        <taxon>Bacilli</taxon>
        <taxon>Bacillales</taxon>
        <taxon>Listeriaceae</taxon>
        <taxon>Listeria</taxon>
    </lineage>
</organism>
<dbReference type="PATRIC" id="fig|1430899.3.peg.167"/>
<dbReference type="GO" id="GO:0016887">
    <property type="term" value="F:ATP hydrolysis activity"/>
    <property type="evidence" value="ECO:0007669"/>
    <property type="project" value="InterPro"/>
</dbReference>
<evidence type="ECO:0000313" key="6">
    <source>
        <dbReference type="EMBL" id="KMT61099.1"/>
    </source>
</evidence>
<dbReference type="EMBL" id="AZHO01000004">
    <property type="protein sequence ID" value="KMT61099.1"/>
    <property type="molecule type" value="Genomic_DNA"/>
</dbReference>
<dbReference type="PANTHER" id="PTHR42734">
    <property type="entry name" value="METAL TRANSPORT SYSTEM ATP-BINDING PROTEIN TM_0124-RELATED"/>
    <property type="match status" value="1"/>
</dbReference>
<keyword evidence="3" id="KW-0547">Nucleotide-binding</keyword>
<keyword evidence="2" id="KW-0813">Transport</keyword>
<dbReference type="OrthoDB" id="9806726at2"/>
<evidence type="ECO:0000256" key="1">
    <source>
        <dbReference type="ARBA" id="ARBA00005417"/>
    </source>
</evidence>
<dbReference type="PROSITE" id="PS00211">
    <property type="entry name" value="ABC_TRANSPORTER_1"/>
    <property type="match status" value="1"/>
</dbReference>
<dbReference type="InterPro" id="IPR050153">
    <property type="entry name" value="Metal_Ion_Import_ABC"/>
</dbReference>
<sequence>MYISNLTVYYKEKRVLDHIHMAIKTGCITGIIGPNGAGKSTLLKAMLGLIKSESGEATLFDVPFNQIKQKIAYVPQRSEIDLTFPINVLEMVLLGTYPSLALTRKPKRKEKEKALHALRQVDMESYQKKQIGELSGGQLQRIFMARALAQDAEIFLLDEPFVGIDVTSEALIISLLKKLRDDGKTLLVVHHDFQKVADYFDEIILLNKKLITIGPVEEHFTDEMIKKAYAIKA</sequence>
<dbReference type="InterPro" id="IPR017871">
    <property type="entry name" value="ABC_transporter-like_CS"/>
</dbReference>
<dbReference type="RefSeq" id="WP_007477007.1">
    <property type="nucleotide sequence ID" value="NZ_KQ130610.1"/>
</dbReference>
<gene>
    <name evidence="6" type="ORF">X560_0166</name>
</gene>
<dbReference type="Proteomes" id="UP000052258">
    <property type="component" value="Unassembled WGS sequence"/>
</dbReference>
<evidence type="ECO:0000313" key="7">
    <source>
        <dbReference type="Proteomes" id="UP000052258"/>
    </source>
</evidence>
<reference evidence="6 7" key="1">
    <citation type="journal article" date="2015" name="Genome Biol. Evol.">
        <title>Comparative Genomics of Listeria Sensu Lato: Genus-Wide Differences in Evolutionary Dynamics and the Progressive Gain of Complex, Potentially Pathogenicity-Related Traits through Lateral Gene Transfer.</title>
        <authorList>
            <person name="Chiara M."/>
            <person name="Caruso M."/>
            <person name="D'Erchia A.M."/>
            <person name="Manzari C."/>
            <person name="Fraccalvieri R."/>
            <person name="Goffredo E."/>
            <person name="Latorre L."/>
            <person name="Miccolupo A."/>
            <person name="Padalino I."/>
            <person name="Santagada G."/>
            <person name="Chiocco D."/>
            <person name="Pesole G."/>
            <person name="Horner D.S."/>
            <person name="Parisi A."/>
        </authorList>
    </citation>
    <scope>NUCLEOTIDE SEQUENCE [LARGE SCALE GENOMIC DNA]</scope>
    <source>
        <strain evidence="6 7">1991</strain>
    </source>
</reference>
<proteinExistence type="inferred from homology"/>
<dbReference type="PROSITE" id="PS50893">
    <property type="entry name" value="ABC_TRANSPORTER_2"/>
    <property type="match status" value="1"/>
</dbReference>
<dbReference type="InterPro" id="IPR027417">
    <property type="entry name" value="P-loop_NTPase"/>
</dbReference>
<comment type="similarity">
    <text evidence="1">Belongs to the ABC transporter superfamily.</text>
</comment>